<feature type="coiled-coil region" evidence="1">
    <location>
        <begin position="165"/>
        <end position="264"/>
    </location>
</feature>
<proteinExistence type="predicted"/>
<sequence length="278" mass="31821">MMRRNFFTFFLFTVFFIPITLRISCAETISGEIINVNYKYNIAFTDLSSHYLSVGDIVEVRKGRIFVTYLEVSEASGAISKLISVKGSGKYETKVDFKIIKIGNQIVKILSAEEVSNITSPLSLPVEIQTTQQKKNILECPKVAECPSCPVSPKCLDCFPLKEALAEYEDKLKQVSDENILLVNRSAALEKQKIELKSVQEKKLRQLQKEYQRSLNAVREVEIYSSTLEAENKNLKKEFKKVKVDDSKNKIKSLEKKISVLQKKLKYMINFIEGKQNR</sequence>
<organism evidence="2">
    <name type="scientific">hydrothermal vent metagenome</name>
    <dbReference type="NCBI Taxonomy" id="652676"/>
    <lineage>
        <taxon>unclassified sequences</taxon>
        <taxon>metagenomes</taxon>
        <taxon>ecological metagenomes</taxon>
    </lineage>
</organism>
<evidence type="ECO:0000256" key="1">
    <source>
        <dbReference type="SAM" id="Coils"/>
    </source>
</evidence>
<reference evidence="2" key="1">
    <citation type="submission" date="2018-06" db="EMBL/GenBank/DDBJ databases">
        <authorList>
            <person name="Zhirakovskaya E."/>
        </authorList>
    </citation>
    <scope>NUCLEOTIDE SEQUENCE</scope>
</reference>
<name>A0A3B1CYA4_9ZZZZ</name>
<gene>
    <name evidence="2" type="ORF">MNBD_UNCLBAC01-1539</name>
</gene>
<protein>
    <submittedName>
        <fullName evidence="2">Uncharacterized protein</fullName>
    </submittedName>
</protein>
<dbReference type="EMBL" id="UOGJ01000012">
    <property type="protein sequence ID" value="VAX34869.1"/>
    <property type="molecule type" value="Genomic_DNA"/>
</dbReference>
<evidence type="ECO:0000313" key="2">
    <source>
        <dbReference type="EMBL" id="VAX34869.1"/>
    </source>
</evidence>
<dbReference type="AlphaFoldDB" id="A0A3B1CYA4"/>
<keyword evidence="1" id="KW-0175">Coiled coil</keyword>
<accession>A0A3B1CYA4</accession>